<evidence type="ECO:0000256" key="1">
    <source>
        <dbReference type="SAM" id="MobiDB-lite"/>
    </source>
</evidence>
<reference evidence="2" key="1">
    <citation type="submission" date="2021-01" db="EMBL/GenBank/DDBJ databases">
        <authorList>
            <person name="Corre E."/>
            <person name="Pelletier E."/>
            <person name="Niang G."/>
            <person name="Scheremetjew M."/>
            <person name="Finn R."/>
            <person name="Kale V."/>
            <person name="Holt S."/>
            <person name="Cochrane G."/>
            <person name="Meng A."/>
            <person name="Brown T."/>
            <person name="Cohen L."/>
        </authorList>
    </citation>
    <scope>NUCLEOTIDE SEQUENCE</scope>
</reference>
<proteinExistence type="predicted"/>
<dbReference type="EMBL" id="HBFQ01009148">
    <property type="protein sequence ID" value="CAD8832059.1"/>
    <property type="molecule type" value="Transcribed_RNA"/>
</dbReference>
<sequence length="462" mass="51107">MAQERLDEGLAKVQQLFEMPENRQADAMSGAFDTLRLGIVAAKKEESILNGRSKEEMMNAMKVCVMIGQKRKMLKGRCNECLKIVLANKSWVKTALTDAAFIEQIKESLDKDTETIALLDVPAPVAGAPVEETAADGPDEDEGVDPPDVGGYEGPDIVGLLKTGMTNMAKFNWEFPHNPLGTMLDDATGAFQSFFEGLTKLTTTSGGASLNKEPAEVLAVFESDWANLLGFCLSMYQSTARRSYRSRVKFVVVKLQELSPSFNDEVGKRTDVPWITIPRSSWSTLPADVTAEAAEPEVEEAPPVEETRAVEEVVEPAAPIVPKPGVVWVDFKRKAYTTSALTKERGITFMGFHDDPKAPDYQPPDKWFSYVIDRVQDPHNVVDVVIVNKVHMDFVRQVRVFCTALAHAHPRFIVVTRAMAKDFSEDLGIEQDSIVKDWGAAAKLAMEEVGIREVRRAAKREA</sequence>
<protein>
    <submittedName>
        <fullName evidence="2">Uncharacterized protein</fullName>
    </submittedName>
</protein>
<organism evidence="2">
    <name type="scientific">Noctiluca scintillans</name>
    <name type="common">Sea sparkle</name>
    <name type="synonym">Red tide dinoflagellate</name>
    <dbReference type="NCBI Taxonomy" id="2966"/>
    <lineage>
        <taxon>Eukaryota</taxon>
        <taxon>Sar</taxon>
        <taxon>Alveolata</taxon>
        <taxon>Dinophyceae</taxon>
        <taxon>Noctilucales</taxon>
        <taxon>Noctilucaceae</taxon>
        <taxon>Noctiluca</taxon>
    </lineage>
</organism>
<feature type="region of interest" description="Disordered" evidence="1">
    <location>
        <begin position="130"/>
        <end position="149"/>
    </location>
</feature>
<name>A0A7S1EYR0_NOCSC</name>
<accession>A0A7S1EYR0</accession>
<feature type="compositionally biased region" description="Acidic residues" evidence="1">
    <location>
        <begin position="133"/>
        <end position="145"/>
    </location>
</feature>
<evidence type="ECO:0000313" key="2">
    <source>
        <dbReference type="EMBL" id="CAD8832059.1"/>
    </source>
</evidence>
<dbReference type="AlphaFoldDB" id="A0A7S1EYR0"/>
<gene>
    <name evidence="2" type="ORF">NSCI0253_LOCUS6406</name>
</gene>